<feature type="chain" id="PRO_5042153136" description="NADH:ubiquinone oxidoreductase intermediate-associated protein 30 domain-containing protein" evidence="3">
    <location>
        <begin position="19"/>
        <end position="290"/>
    </location>
</feature>
<comment type="similarity">
    <text evidence="1">Belongs to the CIA30 family.</text>
</comment>
<name>A0AAD8YP35_9STRA</name>
<dbReference type="Pfam" id="PF08547">
    <property type="entry name" value="CIA30"/>
    <property type="match status" value="1"/>
</dbReference>
<evidence type="ECO:0000313" key="5">
    <source>
        <dbReference type="EMBL" id="KAK1748546.1"/>
    </source>
</evidence>
<evidence type="ECO:0000256" key="1">
    <source>
        <dbReference type="ARBA" id="ARBA00007884"/>
    </source>
</evidence>
<organism evidence="5 6">
    <name type="scientific">Skeletonema marinoi</name>
    <dbReference type="NCBI Taxonomy" id="267567"/>
    <lineage>
        <taxon>Eukaryota</taxon>
        <taxon>Sar</taxon>
        <taxon>Stramenopiles</taxon>
        <taxon>Ochrophyta</taxon>
        <taxon>Bacillariophyta</taxon>
        <taxon>Coscinodiscophyceae</taxon>
        <taxon>Thalassiosirophycidae</taxon>
        <taxon>Thalassiosirales</taxon>
        <taxon>Skeletonemataceae</taxon>
        <taxon>Skeletonema</taxon>
        <taxon>Skeletonema marinoi-dohrnii complex</taxon>
    </lineage>
</organism>
<evidence type="ECO:0000259" key="4">
    <source>
        <dbReference type="Pfam" id="PF08547"/>
    </source>
</evidence>
<dbReference type="InterPro" id="IPR039131">
    <property type="entry name" value="NDUFAF1"/>
</dbReference>
<dbReference type="SUPFAM" id="SSF49785">
    <property type="entry name" value="Galactose-binding domain-like"/>
    <property type="match status" value="1"/>
</dbReference>
<evidence type="ECO:0000256" key="3">
    <source>
        <dbReference type="SAM" id="SignalP"/>
    </source>
</evidence>
<accession>A0AAD8YP35</accession>
<dbReference type="InterPro" id="IPR008979">
    <property type="entry name" value="Galactose-bd-like_sf"/>
</dbReference>
<dbReference type="Proteomes" id="UP001224775">
    <property type="component" value="Unassembled WGS sequence"/>
</dbReference>
<dbReference type="InterPro" id="IPR013857">
    <property type="entry name" value="NADH-UbQ_OxRdtase-assoc_prot30"/>
</dbReference>
<evidence type="ECO:0000313" key="6">
    <source>
        <dbReference type="Proteomes" id="UP001224775"/>
    </source>
</evidence>
<comment type="caution">
    <text evidence="5">The sequence shown here is derived from an EMBL/GenBank/DDBJ whole genome shotgun (WGS) entry which is preliminary data.</text>
</comment>
<feature type="region of interest" description="Disordered" evidence="2">
    <location>
        <begin position="79"/>
        <end position="98"/>
    </location>
</feature>
<keyword evidence="6" id="KW-1185">Reference proteome</keyword>
<dbReference type="EMBL" id="JATAAI010000001">
    <property type="protein sequence ID" value="KAK1748546.1"/>
    <property type="molecule type" value="Genomic_DNA"/>
</dbReference>
<dbReference type="AlphaFoldDB" id="A0AAD8YP35"/>
<sequence>MMMKTALLSILLLEYSTAFQPAASTSLPRQLHPLQQAAAAADDGGSTNKKGDNKAMAFLRSKGRIGGAANMDFANAMGLDESPSGGSQKDTTGGTKKSKAAYVSCTTSGVIDDMSDPFPFTSSGSQWLGITDRVMGGSSNGSLTRETIDGKLANVLRGNVSLVSGNNGGFIQMATDLSLDPSEDAFVDAEKFDGIELEVYCEGVNPEEKFNVHLRNPACDRQMSSYRATFEVRPGQWATVRLPWDAFEGYGPGPEVTPFVPILRRLGVVSIGEVKDVVLAVANVGFFSVI</sequence>
<protein>
    <recommendedName>
        <fullName evidence="4">NADH:ubiquinone oxidoreductase intermediate-associated protein 30 domain-containing protein</fullName>
    </recommendedName>
</protein>
<proteinExistence type="inferred from homology"/>
<dbReference type="PANTHER" id="PTHR13194:SF19">
    <property type="entry name" value="NAD(P)-BINDING ROSSMANN-FOLD SUPERFAMILY PROTEIN"/>
    <property type="match status" value="1"/>
</dbReference>
<feature type="domain" description="NADH:ubiquinone oxidoreductase intermediate-associated protein 30" evidence="4">
    <location>
        <begin position="123"/>
        <end position="250"/>
    </location>
</feature>
<keyword evidence="3" id="KW-0732">Signal</keyword>
<feature type="signal peptide" evidence="3">
    <location>
        <begin position="1"/>
        <end position="18"/>
    </location>
</feature>
<gene>
    <name evidence="5" type="ORF">QTG54_000485</name>
</gene>
<dbReference type="PANTHER" id="PTHR13194">
    <property type="entry name" value="COMPLEX I INTERMEDIATE-ASSOCIATED PROTEIN 30"/>
    <property type="match status" value="1"/>
</dbReference>
<feature type="compositionally biased region" description="Polar residues" evidence="2">
    <location>
        <begin position="84"/>
        <end position="95"/>
    </location>
</feature>
<evidence type="ECO:0000256" key="2">
    <source>
        <dbReference type="SAM" id="MobiDB-lite"/>
    </source>
</evidence>
<reference evidence="5" key="1">
    <citation type="submission" date="2023-06" db="EMBL/GenBank/DDBJ databases">
        <title>Survivors Of The Sea: Transcriptome response of Skeletonema marinoi to long-term dormancy.</title>
        <authorList>
            <person name="Pinder M.I.M."/>
            <person name="Kourtchenko O."/>
            <person name="Robertson E.K."/>
            <person name="Larsson T."/>
            <person name="Maumus F."/>
            <person name="Osuna-Cruz C.M."/>
            <person name="Vancaester E."/>
            <person name="Stenow R."/>
            <person name="Vandepoele K."/>
            <person name="Ploug H."/>
            <person name="Bruchert V."/>
            <person name="Godhe A."/>
            <person name="Topel M."/>
        </authorList>
    </citation>
    <scope>NUCLEOTIDE SEQUENCE</scope>
    <source>
        <strain evidence="5">R05AC</strain>
    </source>
</reference>